<evidence type="ECO:0000313" key="2">
    <source>
        <dbReference type="EMBL" id="QMS89886.1"/>
    </source>
</evidence>
<dbReference type="RefSeq" id="WP_069072611.1">
    <property type="nucleotide sequence ID" value="NZ_CP054698.1"/>
</dbReference>
<feature type="transmembrane region" description="Helical" evidence="1">
    <location>
        <begin position="39"/>
        <end position="61"/>
    </location>
</feature>
<organism evidence="2 3">
    <name type="scientific">Nostoc edaphicum CCNP1411</name>
    <dbReference type="NCBI Taxonomy" id="1472755"/>
    <lineage>
        <taxon>Bacteria</taxon>
        <taxon>Bacillati</taxon>
        <taxon>Cyanobacteriota</taxon>
        <taxon>Cyanophyceae</taxon>
        <taxon>Nostocales</taxon>
        <taxon>Nostocaceae</taxon>
        <taxon>Nostoc</taxon>
    </lineage>
</organism>
<protein>
    <submittedName>
        <fullName evidence="2">Uncharacterized protein</fullName>
    </submittedName>
</protein>
<name>A0A7D7R5I1_9NOSO</name>
<keyword evidence="3" id="KW-1185">Reference proteome</keyword>
<reference evidence="3" key="1">
    <citation type="submission" date="2020-06" db="EMBL/GenBank/DDBJ databases">
        <title>Nostoc edaphicum CCNP1411 genome.</title>
        <authorList>
            <person name="Fidor A."/>
            <person name="Grabski M."/>
            <person name="Gawor J."/>
            <person name="Gromadka R."/>
            <person name="Wegrzyn G."/>
            <person name="Mazur-Marzec H."/>
        </authorList>
    </citation>
    <scope>NUCLEOTIDE SEQUENCE [LARGE SCALE GENOMIC DNA]</scope>
    <source>
        <strain evidence="3">CCNP1411</strain>
    </source>
</reference>
<keyword evidence="1" id="KW-0472">Membrane</keyword>
<proteinExistence type="predicted"/>
<accession>A0A7D7R5I1</accession>
<keyword evidence="1" id="KW-0812">Transmembrane</keyword>
<evidence type="ECO:0000256" key="1">
    <source>
        <dbReference type="SAM" id="Phobius"/>
    </source>
</evidence>
<gene>
    <name evidence="2" type="ORF">HUN01_20705</name>
</gene>
<dbReference type="AlphaFoldDB" id="A0A7D7R5I1"/>
<keyword evidence="1" id="KW-1133">Transmembrane helix</keyword>
<dbReference type="EMBL" id="CP054698">
    <property type="protein sequence ID" value="QMS89886.1"/>
    <property type="molecule type" value="Genomic_DNA"/>
</dbReference>
<dbReference type="KEGG" id="ned:HUN01_20705"/>
<dbReference type="Proteomes" id="UP000514713">
    <property type="component" value="Chromosome"/>
</dbReference>
<sequence>MSHYSDLTSQLLWHLPVNWTALAQTITDPDLMGQIQKSWNHFIQTGQVWALLIGLVIGYMIRNLTSYG</sequence>
<evidence type="ECO:0000313" key="3">
    <source>
        <dbReference type="Proteomes" id="UP000514713"/>
    </source>
</evidence>